<keyword evidence="9" id="KW-1185">Reference proteome</keyword>
<feature type="binding site" evidence="7">
    <location>
        <position position="126"/>
    </location>
    <ligand>
        <name>substrate</name>
    </ligand>
</feature>
<dbReference type="PANTHER" id="PTHR10286">
    <property type="entry name" value="INORGANIC PYROPHOSPHATASE"/>
    <property type="match status" value="1"/>
</dbReference>
<dbReference type="GO" id="GO:0006796">
    <property type="term" value="P:phosphate-containing compound metabolic process"/>
    <property type="evidence" value="ECO:0007669"/>
    <property type="project" value="InterPro"/>
</dbReference>
<feature type="binding site" evidence="7">
    <location>
        <position position="89"/>
    </location>
    <ligand>
        <name>Mg(2+)</name>
        <dbReference type="ChEBI" id="CHEBI:18420"/>
        <label>1</label>
    </ligand>
</feature>
<feature type="binding site" evidence="7">
    <location>
        <position position="57"/>
    </location>
    <ligand>
        <name>Mg(2+)</name>
        <dbReference type="ChEBI" id="CHEBI:18420"/>
        <label>1</label>
    </ligand>
</feature>
<dbReference type="RefSeq" id="WP_171244803.1">
    <property type="nucleotide sequence ID" value="NZ_JABEPQ010000004.1"/>
</dbReference>
<dbReference type="InterPro" id="IPR008162">
    <property type="entry name" value="Pyrophosphatase"/>
</dbReference>
<feature type="active site" description="Proton acceptor" evidence="7">
    <location>
        <position position="89"/>
    </location>
</feature>
<dbReference type="PROSITE" id="PS00387">
    <property type="entry name" value="PPASE"/>
    <property type="match status" value="1"/>
</dbReference>
<comment type="subcellular location">
    <subcellularLocation>
        <location evidence="7">Cytoplasm</location>
    </subcellularLocation>
</comment>
<dbReference type="InterPro" id="IPR036649">
    <property type="entry name" value="Pyrophosphatase_sf"/>
</dbReference>
<keyword evidence="4 7" id="KW-0378">Hydrolase</keyword>
<comment type="cofactor">
    <cofactor evidence="1 7">
        <name>Mg(2+)</name>
        <dbReference type="ChEBI" id="CHEBI:18420"/>
    </cofactor>
</comment>
<evidence type="ECO:0000313" key="8">
    <source>
        <dbReference type="EMBL" id="NNM47692.1"/>
    </source>
</evidence>
<name>A0A849HK64_9MICO</name>
<organism evidence="8 9">
    <name type="scientific">Knoellia koreensis</name>
    <dbReference type="NCBI Taxonomy" id="2730921"/>
    <lineage>
        <taxon>Bacteria</taxon>
        <taxon>Bacillati</taxon>
        <taxon>Actinomycetota</taxon>
        <taxon>Actinomycetes</taxon>
        <taxon>Micrococcales</taxon>
        <taxon>Intrasporangiaceae</taxon>
        <taxon>Knoellia</taxon>
    </lineage>
</organism>
<comment type="catalytic activity">
    <reaction evidence="6 7">
        <text>diphosphate + H2O = 2 phosphate + H(+)</text>
        <dbReference type="Rhea" id="RHEA:24576"/>
        <dbReference type="ChEBI" id="CHEBI:15377"/>
        <dbReference type="ChEBI" id="CHEBI:15378"/>
        <dbReference type="ChEBI" id="CHEBI:33019"/>
        <dbReference type="ChEBI" id="CHEBI:43474"/>
        <dbReference type="EC" id="3.6.1.1"/>
    </reaction>
</comment>
<dbReference type="GO" id="GO:0000287">
    <property type="term" value="F:magnesium ion binding"/>
    <property type="evidence" value="ECO:0007669"/>
    <property type="project" value="UniProtKB-UniRule"/>
</dbReference>
<sequence>MEFDVTIEIPQGARNKYEVDHETGRIRLDRLLFTSTRYPADYGYVEDTLGEDGDPLDALVLLEEPTWPGCLVRARPIGMFHMRDEAGGDDKILCVPAGDPRQDHITELEHINEFDRLEIQHFFETYKDLEPGKSVEGAHWAGREDAERVVREAIQRANEASFTTARWTLPGHTAQSEAKPPTD</sequence>
<dbReference type="EMBL" id="JABEPQ010000004">
    <property type="protein sequence ID" value="NNM47692.1"/>
    <property type="molecule type" value="Genomic_DNA"/>
</dbReference>
<evidence type="ECO:0000256" key="5">
    <source>
        <dbReference type="ARBA" id="ARBA00022842"/>
    </source>
</evidence>
<evidence type="ECO:0000256" key="2">
    <source>
        <dbReference type="ARBA" id="ARBA00022490"/>
    </source>
</evidence>
<evidence type="ECO:0000313" key="9">
    <source>
        <dbReference type="Proteomes" id="UP000588586"/>
    </source>
</evidence>
<evidence type="ECO:0000256" key="1">
    <source>
        <dbReference type="ARBA" id="ARBA00001946"/>
    </source>
</evidence>
<feature type="binding site" evidence="7">
    <location>
        <position position="57"/>
    </location>
    <ligand>
        <name>Mg(2+)</name>
        <dbReference type="ChEBI" id="CHEBI:18420"/>
        <label>2</label>
    </ligand>
</feature>
<gene>
    <name evidence="7" type="primary">ppa</name>
    <name evidence="8" type="ORF">HJG52_17000</name>
</gene>
<keyword evidence="2 7" id="KW-0963">Cytoplasm</keyword>
<keyword evidence="3 7" id="KW-0479">Metal-binding</keyword>
<comment type="subunit">
    <text evidence="7">Homohexamer.</text>
</comment>
<comment type="function">
    <text evidence="7">Catalyzes the hydrolysis of inorganic pyrophosphate (PPi) forming two phosphate ions.</text>
</comment>
<feature type="binding site" evidence="7">
    <location>
        <position position="89"/>
    </location>
    <ligand>
        <name>Mg(2+)</name>
        <dbReference type="ChEBI" id="CHEBI:18420"/>
        <label>3</label>
    </ligand>
</feature>
<protein>
    <recommendedName>
        <fullName evidence="7">Inorganic pyrophosphatase</fullName>
        <ecNumber evidence="7">3.6.1.1</ecNumber>
    </recommendedName>
    <alternativeName>
        <fullName evidence="7">Pyrophosphate phospho-hydrolase</fullName>
        <shortName evidence="7">PPase</shortName>
    </alternativeName>
</protein>
<evidence type="ECO:0000256" key="3">
    <source>
        <dbReference type="ARBA" id="ARBA00022723"/>
    </source>
</evidence>
<proteinExistence type="inferred from homology"/>
<feature type="binding site" evidence="7">
    <location>
        <position position="30"/>
    </location>
    <ligand>
        <name>substrate</name>
    </ligand>
</feature>
<evidence type="ECO:0000256" key="7">
    <source>
        <dbReference type="HAMAP-Rule" id="MF_00209"/>
    </source>
</evidence>
<reference evidence="8 9" key="1">
    <citation type="submission" date="2020-04" db="EMBL/GenBank/DDBJ databases">
        <title>Knoellia sp. isolate from air conditioner.</title>
        <authorList>
            <person name="Chea S."/>
            <person name="Kim D.-U."/>
        </authorList>
    </citation>
    <scope>NUCLEOTIDE SEQUENCE [LARGE SCALE GENOMIC DNA]</scope>
    <source>
        <strain evidence="8 9">DB2414S</strain>
    </source>
</reference>
<comment type="similarity">
    <text evidence="7">Belongs to the PPase family.</text>
</comment>
<dbReference type="EC" id="3.6.1.1" evidence="7"/>
<dbReference type="HAMAP" id="MF_00209">
    <property type="entry name" value="Inorganic_PPase"/>
    <property type="match status" value="1"/>
</dbReference>
<feature type="binding site" evidence="7">
    <location>
        <position position="52"/>
    </location>
    <ligand>
        <name>Mg(2+)</name>
        <dbReference type="ChEBI" id="CHEBI:18420"/>
        <label>1</label>
    </ligand>
</feature>
<dbReference type="CDD" id="cd00412">
    <property type="entry name" value="pyrophosphatase"/>
    <property type="match status" value="1"/>
</dbReference>
<dbReference type="GO" id="GO:0005737">
    <property type="term" value="C:cytoplasm"/>
    <property type="evidence" value="ECO:0007669"/>
    <property type="project" value="UniProtKB-SubCell"/>
</dbReference>
<feature type="binding site" evidence="7">
    <location>
        <position position="16"/>
    </location>
    <ligand>
        <name>substrate</name>
    </ligand>
</feature>
<feature type="binding site" evidence="7">
    <location>
        <position position="8"/>
    </location>
    <ligand>
        <name>Mg(2+)</name>
        <dbReference type="ChEBI" id="CHEBI:18420"/>
        <label>2</label>
    </ligand>
</feature>
<dbReference type="AlphaFoldDB" id="A0A849HK64"/>
<feature type="binding site" evidence="7">
    <location>
        <position position="42"/>
    </location>
    <ligand>
        <name>substrate</name>
    </ligand>
</feature>
<dbReference type="Pfam" id="PF00719">
    <property type="entry name" value="Pyrophosphatase"/>
    <property type="match status" value="1"/>
</dbReference>
<feature type="binding site" evidence="7">
    <location>
        <position position="84"/>
    </location>
    <ligand>
        <name>Mg(2+)</name>
        <dbReference type="ChEBI" id="CHEBI:18420"/>
        <label>3</label>
    </ligand>
</feature>
<dbReference type="Gene3D" id="3.90.80.10">
    <property type="entry name" value="Inorganic pyrophosphatase"/>
    <property type="match status" value="1"/>
</dbReference>
<evidence type="ECO:0000256" key="4">
    <source>
        <dbReference type="ARBA" id="ARBA00022801"/>
    </source>
</evidence>
<keyword evidence="5 7" id="KW-0460">Magnesium</keyword>
<dbReference type="SUPFAM" id="SSF50324">
    <property type="entry name" value="Inorganic pyrophosphatase"/>
    <property type="match status" value="1"/>
</dbReference>
<evidence type="ECO:0000256" key="6">
    <source>
        <dbReference type="ARBA" id="ARBA00047820"/>
    </source>
</evidence>
<dbReference type="GO" id="GO:0004427">
    <property type="term" value="F:inorganic diphosphate phosphatase activity"/>
    <property type="evidence" value="ECO:0007669"/>
    <property type="project" value="UniProtKB-UniRule"/>
</dbReference>
<comment type="caution">
    <text evidence="8">The sequence shown here is derived from an EMBL/GenBank/DDBJ whole genome shotgun (WGS) entry which is preliminary data.</text>
</comment>
<dbReference type="FunFam" id="3.90.80.10:FF:000003">
    <property type="entry name" value="Inorganic pyrophosphatase"/>
    <property type="match status" value="1"/>
</dbReference>
<dbReference type="Proteomes" id="UP000588586">
    <property type="component" value="Unassembled WGS sequence"/>
</dbReference>
<accession>A0A849HK64</accession>